<dbReference type="SUPFAM" id="SSF111038">
    <property type="entry name" value="YjbQ-like"/>
    <property type="match status" value="1"/>
</dbReference>
<reference evidence="2 3" key="1">
    <citation type="journal article" date="2011" name="J. Bacteriol.">
        <title>Complete genome sequence of the thermoacidophilic crenarchaeon Thermoproteus uzoniensis 768-20.</title>
        <authorList>
            <person name="Mardanov A.V."/>
            <person name="Gumerov V.M."/>
            <person name="Beletsky A.V."/>
            <person name="Prokofeva M.I."/>
            <person name="Bonch-Osmolovskaya E.A."/>
            <person name="Ravin N.V."/>
            <person name="Skryabin K.G."/>
        </authorList>
    </citation>
    <scope>NUCLEOTIDE SEQUENCE [LARGE SCALE GENOMIC DNA]</scope>
    <source>
        <strain evidence="2 3">768-20</strain>
    </source>
</reference>
<dbReference type="Proteomes" id="UP000008138">
    <property type="component" value="Chromosome"/>
</dbReference>
<reference key="2">
    <citation type="submission" date="2011-03" db="EMBL/GenBank/DDBJ databases">
        <title>Complete genome sequence of the thermoacidophilic crenarchaeon Thermoproteus uzoniensis 768-20.</title>
        <authorList>
            <person name="Mardanov A.V."/>
            <person name="Gumerov V.M."/>
            <person name="Beletsky A.V."/>
            <person name="Prokofeva M.I."/>
            <person name="Bonch-Osmolovskaya E.A."/>
            <person name="Ravin N.V."/>
            <person name="Skryabin K.G."/>
        </authorList>
    </citation>
    <scope>NUCLEOTIDE SEQUENCE</scope>
    <source>
        <strain>768-20</strain>
    </source>
</reference>
<evidence type="ECO:0000313" key="2">
    <source>
        <dbReference type="EMBL" id="AEA12312.1"/>
    </source>
</evidence>
<sequence>MKVYTKELQVKTSSRRALVNITGEVESAVAESGVSDGIVLVFLTHATAALFANEDEPRIRRDYEAFFERLAPASGKYEHNAIDDNADAHLLSALFKQFYLFPVRGGKLVRGTWQELFLAEFDGPRMRRIVVVVVGQ</sequence>
<dbReference type="Pfam" id="PF01894">
    <property type="entry name" value="YjbQ"/>
    <property type="match status" value="1"/>
</dbReference>
<evidence type="ECO:0008006" key="4">
    <source>
        <dbReference type="Google" id="ProtNLM"/>
    </source>
</evidence>
<dbReference type="PIRSF" id="PIRSF004681">
    <property type="entry name" value="UCP004681"/>
    <property type="match status" value="1"/>
</dbReference>
<keyword evidence="3" id="KW-1185">Reference proteome</keyword>
<comment type="similarity">
    <text evidence="1">Belongs to the UPF0047 family.</text>
</comment>
<dbReference type="PANTHER" id="PTHR30615">
    <property type="entry name" value="UNCHARACTERIZED PROTEIN YJBQ-RELATED"/>
    <property type="match status" value="1"/>
</dbReference>
<dbReference type="AlphaFoldDB" id="F2L563"/>
<dbReference type="RefSeq" id="WP_013679648.1">
    <property type="nucleotide sequence ID" value="NC_015315.1"/>
</dbReference>
<dbReference type="eggNOG" id="arCOG04214">
    <property type="taxonomic scope" value="Archaea"/>
</dbReference>
<dbReference type="GeneID" id="10360361"/>
<dbReference type="InterPro" id="IPR035917">
    <property type="entry name" value="YjbQ-like_sf"/>
</dbReference>
<dbReference type="STRING" id="999630.TUZN_0826"/>
<dbReference type="PANTHER" id="PTHR30615:SF8">
    <property type="entry name" value="UPF0047 PROTEIN C4A8.02C"/>
    <property type="match status" value="1"/>
</dbReference>
<evidence type="ECO:0000256" key="1">
    <source>
        <dbReference type="ARBA" id="ARBA00005534"/>
    </source>
</evidence>
<dbReference type="EMBL" id="CP002590">
    <property type="protein sequence ID" value="AEA12312.1"/>
    <property type="molecule type" value="Genomic_DNA"/>
</dbReference>
<dbReference type="OrthoDB" id="6663at2157"/>
<name>F2L563_THEU7</name>
<proteinExistence type="inferred from homology"/>
<gene>
    <name evidence="2" type="ordered locus">TUZN_0826</name>
</gene>
<organism evidence="2 3">
    <name type="scientific">Thermoproteus uzoniensis (strain 768-20)</name>
    <dbReference type="NCBI Taxonomy" id="999630"/>
    <lineage>
        <taxon>Archaea</taxon>
        <taxon>Thermoproteota</taxon>
        <taxon>Thermoprotei</taxon>
        <taxon>Thermoproteales</taxon>
        <taxon>Thermoproteaceae</taxon>
        <taxon>Thermoproteus</taxon>
    </lineage>
</organism>
<dbReference type="HOGENOM" id="CLU_096980_1_1_2"/>
<dbReference type="InterPro" id="IPR001602">
    <property type="entry name" value="UPF0047_YjbQ-like"/>
</dbReference>
<evidence type="ECO:0000313" key="3">
    <source>
        <dbReference type="Proteomes" id="UP000008138"/>
    </source>
</evidence>
<accession>F2L563</accession>
<dbReference type="NCBIfam" id="TIGR00149">
    <property type="entry name" value="TIGR00149_YjbQ"/>
    <property type="match status" value="1"/>
</dbReference>
<protein>
    <recommendedName>
        <fullName evidence="4">YjbQ family protein</fullName>
    </recommendedName>
</protein>
<dbReference type="Gene3D" id="2.60.120.460">
    <property type="entry name" value="YjbQ-like"/>
    <property type="match status" value="1"/>
</dbReference>
<dbReference type="KEGG" id="tuz:TUZN_0826"/>